<proteinExistence type="predicted"/>
<name>A0A3G4ZYS1_9VIRU</name>
<protein>
    <submittedName>
        <fullName evidence="2">Uncharacterized protein</fullName>
    </submittedName>
</protein>
<keyword evidence="1" id="KW-0472">Membrane</keyword>
<gene>
    <name evidence="2" type="ORF">Edafosvirus18_8</name>
</gene>
<sequence length="132" mass="15463">MTCESNIDGKNIFYIFLVIAIILFLIYYLKKQYLKEDFQGQLVRDADKFDQEVFTDMSTYYNLQDIDDNGNIIVEPGIETCLKNCDGNCLEFDVSGLAFCFPPKKKVYKPEYLCDDRCLNTDRLSFPNLFRK</sequence>
<accession>A0A3G4ZYS1</accession>
<evidence type="ECO:0000313" key="2">
    <source>
        <dbReference type="EMBL" id="AYV78559.1"/>
    </source>
</evidence>
<organism evidence="2">
    <name type="scientific">Edafosvirus sp</name>
    <dbReference type="NCBI Taxonomy" id="2487765"/>
    <lineage>
        <taxon>Viruses</taxon>
        <taxon>Varidnaviria</taxon>
        <taxon>Bamfordvirae</taxon>
        <taxon>Nucleocytoviricota</taxon>
        <taxon>Megaviricetes</taxon>
        <taxon>Imitervirales</taxon>
        <taxon>Mimiviridae</taxon>
        <taxon>Klosneuvirinae</taxon>
    </lineage>
</organism>
<evidence type="ECO:0000256" key="1">
    <source>
        <dbReference type="SAM" id="Phobius"/>
    </source>
</evidence>
<reference evidence="2" key="1">
    <citation type="submission" date="2018-10" db="EMBL/GenBank/DDBJ databases">
        <title>Hidden diversity of soil giant viruses.</title>
        <authorList>
            <person name="Schulz F."/>
            <person name="Alteio L."/>
            <person name="Goudeau D."/>
            <person name="Ryan E.M."/>
            <person name="Malmstrom R.R."/>
            <person name="Blanchard J."/>
            <person name="Woyke T."/>
        </authorList>
    </citation>
    <scope>NUCLEOTIDE SEQUENCE</scope>
    <source>
        <strain evidence="2">EDV1</strain>
    </source>
</reference>
<dbReference type="EMBL" id="MK072083">
    <property type="protein sequence ID" value="AYV78559.1"/>
    <property type="molecule type" value="Genomic_DNA"/>
</dbReference>
<keyword evidence="1" id="KW-1133">Transmembrane helix</keyword>
<keyword evidence="1" id="KW-0812">Transmembrane</keyword>
<feature type="transmembrane region" description="Helical" evidence="1">
    <location>
        <begin position="12"/>
        <end position="29"/>
    </location>
</feature>